<name>A0ABZ0Z222_9CAUD</name>
<sequence length="301" mass="35627">MNLYNKIYEAINTGIQKALALDDEDVSIIYQHKKITNNENLFPYYVSELLAGNCDENTYSAILDYKNTGYVYIAKDIIEVFKIFEAIKKCTDEIDLTWIDTSNALLLYNSEEDTYYSFHQYNEEIFKKCKFIKFGYDMQKPLYLYKLDFLPQIQESWIDENMDALHSHFFKTNCIKKPNETDFKGFENTYNNINIKNMDLYPAINAVTHININDNKFMPYLPSLSELLLCRNFQDILNYAFMLMEGKEMLNLTNGTYWWSSSEFNQYEAWCMGDYSKMGCVYVKDKESKCQILSLFKKIKD</sequence>
<keyword evidence="2" id="KW-1185">Reference proteome</keyword>
<organism evidence="1 2">
    <name type="scientific">phage Lak_Megaphage_Sonny</name>
    <dbReference type="NCBI Taxonomy" id="3109229"/>
    <lineage>
        <taxon>Viruses</taxon>
        <taxon>Duplodnaviria</taxon>
        <taxon>Heunggongvirae</taxon>
        <taxon>Uroviricota</taxon>
        <taxon>Caudoviricetes</taxon>
        <taxon>Caudoviricetes code 15 clade</taxon>
    </lineage>
</organism>
<dbReference type="Proteomes" id="UP001358193">
    <property type="component" value="Segment"/>
</dbReference>
<dbReference type="EMBL" id="OR769223">
    <property type="protein sequence ID" value="WQJ53240.1"/>
    <property type="molecule type" value="Genomic_DNA"/>
</dbReference>
<evidence type="ECO:0000313" key="2">
    <source>
        <dbReference type="Proteomes" id="UP001358193"/>
    </source>
</evidence>
<accession>A0ABZ0Z222</accession>
<proteinExistence type="predicted"/>
<protein>
    <submittedName>
        <fullName evidence="1">Uncharacterized protein</fullName>
    </submittedName>
</protein>
<evidence type="ECO:0000313" key="1">
    <source>
        <dbReference type="EMBL" id="WQJ53240.1"/>
    </source>
</evidence>
<reference evidence="1 2" key="1">
    <citation type="submission" date="2023-11" db="EMBL/GenBank/DDBJ databases">
        <authorList>
            <person name="Cook R."/>
            <person name="Crisci M."/>
            <person name="Pye H."/>
            <person name="Adriaenssens E."/>
            <person name="Santini J."/>
        </authorList>
    </citation>
    <scope>NUCLEOTIDE SEQUENCE [LARGE SCALE GENOMIC DNA]</scope>
    <source>
        <strain evidence="1">Lak_Megaphage_Sonny</strain>
    </source>
</reference>